<dbReference type="RefSeq" id="XP_040764478.1">
    <property type="nucleotide sequence ID" value="XM_040912569.1"/>
</dbReference>
<dbReference type="EMBL" id="KV427623">
    <property type="protein sequence ID" value="KZT06738.1"/>
    <property type="molecule type" value="Genomic_DNA"/>
</dbReference>
<accession>A0A165ECN1</accession>
<keyword evidence="2" id="KW-1185">Reference proteome</keyword>
<proteinExistence type="predicted"/>
<dbReference type="InParanoid" id="A0A165ECN1"/>
<evidence type="ECO:0000313" key="2">
    <source>
        <dbReference type="Proteomes" id="UP000076871"/>
    </source>
</evidence>
<dbReference type="AlphaFoldDB" id="A0A165ECN1"/>
<evidence type="ECO:0000313" key="1">
    <source>
        <dbReference type="EMBL" id="KZT06738.1"/>
    </source>
</evidence>
<reference evidence="1 2" key="1">
    <citation type="journal article" date="2016" name="Mol. Biol. Evol.">
        <title>Comparative Genomics of Early-Diverging Mushroom-Forming Fungi Provides Insights into the Origins of Lignocellulose Decay Capabilities.</title>
        <authorList>
            <person name="Nagy L.G."/>
            <person name="Riley R."/>
            <person name="Tritt A."/>
            <person name="Adam C."/>
            <person name="Daum C."/>
            <person name="Floudas D."/>
            <person name="Sun H."/>
            <person name="Yadav J.S."/>
            <person name="Pangilinan J."/>
            <person name="Larsson K.H."/>
            <person name="Matsuura K."/>
            <person name="Barry K."/>
            <person name="Labutti K."/>
            <person name="Kuo R."/>
            <person name="Ohm R.A."/>
            <person name="Bhattacharya S.S."/>
            <person name="Shirouzu T."/>
            <person name="Yoshinaga Y."/>
            <person name="Martin F.M."/>
            <person name="Grigoriev I.V."/>
            <person name="Hibbett D.S."/>
        </authorList>
    </citation>
    <scope>NUCLEOTIDE SEQUENCE [LARGE SCALE GENOMIC DNA]</scope>
    <source>
        <strain evidence="1 2">93-53</strain>
    </source>
</reference>
<gene>
    <name evidence="1" type="ORF">LAESUDRAFT_759227</name>
</gene>
<dbReference type="OrthoDB" id="10261556at2759"/>
<sequence length="115" mass="12994">MAYYGNDQLDSSHTLCQPNLLAGCSRCIIRNSSICCFLCSPDHFTSQTSHSELVILAATRISIIRKDNVMTDQAHNLITALDEFRRKHMKEKFGDAVLKNMGPRVVMRMPFSSGW</sequence>
<name>A0A165ECN1_9APHY</name>
<protein>
    <submittedName>
        <fullName evidence="1">Uncharacterized protein</fullName>
    </submittedName>
</protein>
<dbReference type="GeneID" id="63829597"/>
<dbReference type="Proteomes" id="UP000076871">
    <property type="component" value="Unassembled WGS sequence"/>
</dbReference>
<organism evidence="1 2">
    <name type="scientific">Laetiporus sulphureus 93-53</name>
    <dbReference type="NCBI Taxonomy" id="1314785"/>
    <lineage>
        <taxon>Eukaryota</taxon>
        <taxon>Fungi</taxon>
        <taxon>Dikarya</taxon>
        <taxon>Basidiomycota</taxon>
        <taxon>Agaricomycotina</taxon>
        <taxon>Agaricomycetes</taxon>
        <taxon>Polyporales</taxon>
        <taxon>Laetiporus</taxon>
    </lineage>
</organism>